<evidence type="ECO:0000256" key="4">
    <source>
        <dbReference type="ARBA" id="ARBA00040684"/>
    </source>
</evidence>
<name>A0A401P2S6_SCYTO</name>
<dbReference type="SMART" id="SM00368">
    <property type="entry name" value="LRR_RI"/>
    <property type="match status" value="3"/>
</dbReference>
<dbReference type="Gene3D" id="3.80.10.10">
    <property type="entry name" value="Ribonuclease Inhibitor"/>
    <property type="match status" value="1"/>
</dbReference>
<evidence type="ECO:0000256" key="5">
    <source>
        <dbReference type="ARBA" id="ARBA00041209"/>
    </source>
</evidence>
<keyword evidence="2" id="KW-0677">Repeat</keyword>
<evidence type="ECO:0000313" key="6">
    <source>
        <dbReference type="EMBL" id="GCB67396.1"/>
    </source>
</evidence>
<proteinExistence type="inferred from homology"/>
<evidence type="ECO:0000256" key="3">
    <source>
        <dbReference type="ARBA" id="ARBA00038315"/>
    </source>
</evidence>
<dbReference type="STRING" id="75743.A0A401P2S6"/>
<evidence type="ECO:0000256" key="1">
    <source>
        <dbReference type="ARBA" id="ARBA00022614"/>
    </source>
</evidence>
<keyword evidence="1" id="KW-0433">Leucine-rich repeat</keyword>
<evidence type="ECO:0000313" key="7">
    <source>
        <dbReference type="Proteomes" id="UP000288216"/>
    </source>
</evidence>
<comment type="similarity">
    <text evidence="3">Belongs to the PPP1R37 family.</text>
</comment>
<dbReference type="InterPro" id="IPR051279">
    <property type="entry name" value="PP1-Reg/Actin-Interact_Protein"/>
</dbReference>
<gene>
    <name evidence="6" type="ORF">scyTo_0000724</name>
</gene>
<protein>
    <recommendedName>
        <fullName evidence="4">Protein phosphatase 1 regulatory subunit 37</fullName>
    </recommendedName>
    <alternativeName>
        <fullName evidence="5">Leucine-rich repeat-containing protein 68</fullName>
    </alternativeName>
</protein>
<accession>A0A401P2S6</accession>
<organism evidence="6 7">
    <name type="scientific">Scyliorhinus torazame</name>
    <name type="common">Cloudy catshark</name>
    <name type="synonym">Catulus torazame</name>
    <dbReference type="NCBI Taxonomy" id="75743"/>
    <lineage>
        <taxon>Eukaryota</taxon>
        <taxon>Metazoa</taxon>
        <taxon>Chordata</taxon>
        <taxon>Craniata</taxon>
        <taxon>Vertebrata</taxon>
        <taxon>Chondrichthyes</taxon>
        <taxon>Elasmobranchii</taxon>
        <taxon>Galeomorphii</taxon>
        <taxon>Galeoidea</taxon>
        <taxon>Carcharhiniformes</taxon>
        <taxon>Scyliorhinidae</taxon>
        <taxon>Scyliorhinus</taxon>
    </lineage>
</organism>
<dbReference type="AlphaFoldDB" id="A0A401P2S6"/>
<dbReference type="Pfam" id="PF13516">
    <property type="entry name" value="LRR_6"/>
    <property type="match status" value="2"/>
</dbReference>
<dbReference type="InterPro" id="IPR001611">
    <property type="entry name" value="Leu-rich_rpt"/>
</dbReference>
<comment type="caution">
    <text evidence="6">The sequence shown here is derived from an EMBL/GenBank/DDBJ whole genome shotgun (WGS) entry which is preliminary data.</text>
</comment>
<reference evidence="6 7" key="1">
    <citation type="journal article" date="2018" name="Nat. Ecol. Evol.">
        <title>Shark genomes provide insights into elasmobranch evolution and the origin of vertebrates.</title>
        <authorList>
            <person name="Hara Y"/>
            <person name="Yamaguchi K"/>
            <person name="Onimaru K"/>
            <person name="Kadota M"/>
            <person name="Koyanagi M"/>
            <person name="Keeley SD"/>
            <person name="Tatsumi K"/>
            <person name="Tanaka K"/>
            <person name="Motone F"/>
            <person name="Kageyama Y"/>
            <person name="Nozu R"/>
            <person name="Adachi N"/>
            <person name="Nishimura O"/>
            <person name="Nakagawa R"/>
            <person name="Tanegashima C"/>
            <person name="Kiyatake I"/>
            <person name="Matsumoto R"/>
            <person name="Murakumo K"/>
            <person name="Nishida K"/>
            <person name="Terakita A"/>
            <person name="Kuratani S"/>
            <person name="Sato K"/>
            <person name="Hyodo S Kuraku.S."/>
        </authorList>
    </citation>
    <scope>NUCLEOTIDE SEQUENCE [LARGE SCALE GENOMIC DNA]</scope>
</reference>
<dbReference type="InterPro" id="IPR032675">
    <property type="entry name" value="LRR_dom_sf"/>
</dbReference>
<dbReference type="OMA" id="TAITCEG"/>
<keyword evidence="7" id="KW-1185">Reference proteome</keyword>
<sequence>MLYAVIRLKYFSPSLTCLETLNLGRNPLSNEGIHRLKEALIANRSVIRLGLASTAITCEGAIAVAEFIVESAGIIRLDLRRNRIRTGGLMALSLALRLNHSLARLDLDKEPLGETVSRQGLVSK</sequence>
<dbReference type="EMBL" id="BFAA01000146">
    <property type="protein sequence ID" value="GCB67396.1"/>
    <property type="molecule type" value="Genomic_DNA"/>
</dbReference>
<dbReference type="PANTHER" id="PTHR24112:SF9">
    <property type="entry name" value="PROTEIN PHOSPHATASE 1 REGULATORY SUBUNIT 37"/>
    <property type="match status" value="1"/>
</dbReference>
<dbReference type="OrthoDB" id="10034042at2759"/>
<dbReference type="SUPFAM" id="SSF52047">
    <property type="entry name" value="RNI-like"/>
    <property type="match status" value="1"/>
</dbReference>
<dbReference type="PANTHER" id="PTHR24112">
    <property type="entry name" value="LEUCINE-RICH REPEAT, ISOFORM F-RELATED"/>
    <property type="match status" value="1"/>
</dbReference>
<evidence type="ECO:0000256" key="2">
    <source>
        <dbReference type="ARBA" id="ARBA00022737"/>
    </source>
</evidence>
<dbReference type="Proteomes" id="UP000288216">
    <property type="component" value="Unassembled WGS sequence"/>
</dbReference>